<sequence>MAADCGAHGVHRGDAGQRAQVQPGPREISSQLRGAGPCTRNGRFTSGIFHLILSGLGRCGALAPRKVNCRARGSSLTISRGDHPSFGWALTPAVRVLEREEEGDVRNGARLEWCGRRARNARSLQNPVRTRKGSPRRLRGA</sequence>
<protein>
    <submittedName>
        <fullName evidence="2">Uncharacterized protein</fullName>
    </submittedName>
</protein>
<dbReference type="AlphaFoldDB" id="A0A7J8DTN7"/>
<reference evidence="2 3" key="1">
    <citation type="journal article" date="2020" name="Nature">
        <title>Six reference-quality genomes reveal evolution of bat adaptations.</title>
        <authorList>
            <person name="Jebb D."/>
            <person name="Huang Z."/>
            <person name="Pippel M."/>
            <person name="Hughes G.M."/>
            <person name="Lavrichenko K."/>
            <person name="Devanna P."/>
            <person name="Winkler S."/>
            <person name="Jermiin L.S."/>
            <person name="Skirmuntt E.C."/>
            <person name="Katzourakis A."/>
            <person name="Burkitt-Gray L."/>
            <person name="Ray D.A."/>
            <person name="Sullivan K.A.M."/>
            <person name="Roscito J.G."/>
            <person name="Kirilenko B.M."/>
            <person name="Davalos L.M."/>
            <person name="Corthals A.P."/>
            <person name="Power M.L."/>
            <person name="Jones G."/>
            <person name="Ransome R.D."/>
            <person name="Dechmann D.K.N."/>
            <person name="Locatelli A.G."/>
            <person name="Puechmaille S.J."/>
            <person name="Fedrigo O."/>
            <person name="Jarvis E.D."/>
            <person name="Hiller M."/>
            <person name="Vernes S.C."/>
            <person name="Myers E.W."/>
            <person name="Teeling E.C."/>
        </authorList>
    </citation>
    <scope>NUCLEOTIDE SEQUENCE [LARGE SCALE GENOMIC DNA]</scope>
    <source>
        <strain evidence="2">MMolMol1</strain>
        <tissue evidence="2">Muscle</tissue>
    </source>
</reference>
<dbReference type="Proteomes" id="UP000550707">
    <property type="component" value="Unassembled WGS sequence"/>
</dbReference>
<comment type="caution">
    <text evidence="2">The sequence shown here is derived from an EMBL/GenBank/DDBJ whole genome shotgun (WGS) entry which is preliminary data.</text>
</comment>
<evidence type="ECO:0000256" key="1">
    <source>
        <dbReference type="SAM" id="MobiDB-lite"/>
    </source>
</evidence>
<organism evidence="2 3">
    <name type="scientific">Molossus molossus</name>
    <name type="common">Pallas' mastiff bat</name>
    <name type="synonym">Vespertilio molossus</name>
    <dbReference type="NCBI Taxonomy" id="27622"/>
    <lineage>
        <taxon>Eukaryota</taxon>
        <taxon>Metazoa</taxon>
        <taxon>Chordata</taxon>
        <taxon>Craniata</taxon>
        <taxon>Vertebrata</taxon>
        <taxon>Euteleostomi</taxon>
        <taxon>Mammalia</taxon>
        <taxon>Eutheria</taxon>
        <taxon>Laurasiatheria</taxon>
        <taxon>Chiroptera</taxon>
        <taxon>Yangochiroptera</taxon>
        <taxon>Molossidae</taxon>
        <taxon>Molossus</taxon>
    </lineage>
</organism>
<evidence type="ECO:0000313" key="3">
    <source>
        <dbReference type="Proteomes" id="UP000550707"/>
    </source>
</evidence>
<feature type="region of interest" description="Disordered" evidence="1">
    <location>
        <begin position="1"/>
        <end position="36"/>
    </location>
</feature>
<proteinExistence type="predicted"/>
<keyword evidence="3" id="KW-1185">Reference proteome</keyword>
<accession>A0A7J8DTN7</accession>
<gene>
    <name evidence="2" type="ORF">HJG59_009181</name>
</gene>
<evidence type="ECO:0000313" key="2">
    <source>
        <dbReference type="EMBL" id="KAF6426491.1"/>
    </source>
</evidence>
<name>A0A7J8DTN7_MOLMO</name>
<dbReference type="EMBL" id="JACASF010000016">
    <property type="protein sequence ID" value="KAF6426491.1"/>
    <property type="molecule type" value="Genomic_DNA"/>
</dbReference>
<dbReference type="InParanoid" id="A0A7J8DTN7"/>